<keyword evidence="7" id="KW-1185">Reference proteome</keyword>
<evidence type="ECO:0000313" key="7">
    <source>
        <dbReference type="Proteomes" id="UP000271889"/>
    </source>
</evidence>
<keyword evidence="2" id="KW-0698">rRNA processing</keyword>
<dbReference type="PANTHER" id="PTHR18359:SF0">
    <property type="entry name" value="U3 SMALL NUCLEOLAR RNA-ASSOCIATED PROTEIN 18 HOMOLOG"/>
    <property type="match status" value="1"/>
</dbReference>
<organism evidence="6 7">
    <name type="scientific">Cylicostephanus goldi</name>
    <name type="common">Nematode worm</name>
    <dbReference type="NCBI Taxonomy" id="71465"/>
    <lineage>
        <taxon>Eukaryota</taxon>
        <taxon>Metazoa</taxon>
        <taxon>Ecdysozoa</taxon>
        <taxon>Nematoda</taxon>
        <taxon>Chromadorea</taxon>
        <taxon>Rhabditida</taxon>
        <taxon>Rhabditina</taxon>
        <taxon>Rhabditomorpha</taxon>
        <taxon>Strongyloidea</taxon>
        <taxon>Strongylidae</taxon>
        <taxon>Cylicostephanus</taxon>
    </lineage>
</organism>
<evidence type="ECO:0000256" key="2">
    <source>
        <dbReference type="ARBA" id="ARBA00022552"/>
    </source>
</evidence>
<dbReference type="SUPFAM" id="SSF50978">
    <property type="entry name" value="WD40 repeat-like"/>
    <property type="match status" value="1"/>
</dbReference>
<dbReference type="InterPro" id="IPR015943">
    <property type="entry name" value="WD40/YVTN_repeat-like_dom_sf"/>
</dbReference>
<comment type="subcellular location">
    <subcellularLocation>
        <location evidence="1">Nucleus</location>
        <location evidence="1">Nucleolus</location>
    </subcellularLocation>
</comment>
<gene>
    <name evidence="6" type="ORF">CGOC_LOCUS5704</name>
</gene>
<evidence type="ECO:0008006" key="8">
    <source>
        <dbReference type="Google" id="ProtNLM"/>
    </source>
</evidence>
<protein>
    <recommendedName>
        <fullName evidence="8">Anaphase-promoting complex subunit 4 WD40 domain-containing protein</fullName>
    </recommendedName>
</protein>
<keyword evidence="5" id="KW-0539">Nucleus</keyword>
<dbReference type="AlphaFoldDB" id="A0A3P6TFR5"/>
<accession>A0A3P6TFR5</accession>
<dbReference type="GO" id="GO:0032040">
    <property type="term" value="C:small-subunit processome"/>
    <property type="evidence" value="ECO:0007669"/>
    <property type="project" value="TreeGrafter"/>
</dbReference>
<keyword evidence="3" id="KW-0853">WD repeat</keyword>
<dbReference type="EMBL" id="UYRV01017644">
    <property type="protein sequence ID" value="VDK63471.1"/>
    <property type="molecule type" value="Genomic_DNA"/>
</dbReference>
<keyword evidence="4" id="KW-0677">Repeat</keyword>
<reference evidence="6 7" key="1">
    <citation type="submission" date="2018-11" db="EMBL/GenBank/DDBJ databases">
        <authorList>
            <consortium name="Pathogen Informatics"/>
        </authorList>
    </citation>
    <scope>NUCLEOTIDE SEQUENCE [LARGE SCALE GENOMIC DNA]</scope>
</reference>
<dbReference type="GO" id="GO:0006364">
    <property type="term" value="P:rRNA processing"/>
    <property type="evidence" value="ECO:0007669"/>
    <property type="project" value="UniProtKB-KW"/>
</dbReference>
<proteinExistence type="predicted"/>
<evidence type="ECO:0000256" key="3">
    <source>
        <dbReference type="ARBA" id="ARBA00022574"/>
    </source>
</evidence>
<dbReference type="InterPro" id="IPR036322">
    <property type="entry name" value="WD40_repeat_dom_sf"/>
</dbReference>
<dbReference type="GO" id="GO:0034388">
    <property type="term" value="C:Pwp2p-containing subcomplex of 90S preribosome"/>
    <property type="evidence" value="ECO:0007669"/>
    <property type="project" value="TreeGrafter"/>
</dbReference>
<dbReference type="PANTHER" id="PTHR18359">
    <property type="entry name" value="WD-REPEAT PROTEIN-RELATED"/>
    <property type="match status" value="1"/>
</dbReference>
<name>A0A3P6TFR5_CYLGO</name>
<dbReference type="Proteomes" id="UP000271889">
    <property type="component" value="Unassembled WGS sequence"/>
</dbReference>
<evidence type="ECO:0000256" key="4">
    <source>
        <dbReference type="ARBA" id="ARBA00022737"/>
    </source>
</evidence>
<dbReference type="InterPro" id="IPR045161">
    <property type="entry name" value="Utp18"/>
</dbReference>
<sequence length="113" mass="12368">MFCDEGAVRGTKIRLSSNGTKVACGSNTGIVNVYDVADVRNDNHAKPLLTATNLTTSCDSISFSHDSQIMAFSSRVKLTNVECIEFSPHSAYLGFGCSNGQLVLERLDYYEEY</sequence>
<dbReference type="Gene3D" id="2.130.10.10">
    <property type="entry name" value="YVTN repeat-like/Quinoprotein amine dehydrogenase"/>
    <property type="match status" value="1"/>
</dbReference>
<evidence type="ECO:0000313" key="6">
    <source>
        <dbReference type="EMBL" id="VDK63471.1"/>
    </source>
</evidence>
<dbReference type="OrthoDB" id="1935146at2759"/>
<evidence type="ECO:0000256" key="5">
    <source>
        <dbReference type="ARBA" id="ARBA00023242"/>
    </source>
</evidence>
<evidence type="ECO:0000256" key="1">
    <source>
        <dbReference type="ARBA" id="ARBA00004604"/>
    </source>
</evidence>